<comment type="similarity">
    <text evidence="5 7">Belongs to the NusG family.</text>
</comment>
<evidence type="ECO:0000259" key="9">
    <source>
        <dbReference type="SMART" id="SM00739"/>
    </source>
</evidence>
<comment type="function">
    <text evidence="5 7">Participates in transcription elongation, termination and antitermination.</text>
</comment>
<dbReference type="SUPFAM" id="SSF82679">
    <property type="entry name" value="N-utilization substance G protein NusG, N-terminal domain"/>
    <property type="match status" value="1"/>
</dbReference>
<evidence type="ECO:0000256" key="6">
    <source>
        <dbReference type="NCBIfam" id="TIGR00922"/>
    </source>
</evidence>
<dbReference type="InterPro" id="IPR043425">
    <property type="entry name" value="NusG-like"/>
</dbReference>
<dbReference type="CDD" id="cd09891">
    <property type="entry name" value="NGN_Bact_1"/>
    <property type="match status" value="1"/>
</dbReference>
<organism evidence="10">
    <name type="scientific">uncultured delta proteobacterium Rifle_16ft_4_minimus_39832</name>
    <dbReference type="NCBI Taxonomy" id="1665182"/>
    <lineage>
        <taxon>Bacteria</taxon>
        <taxon>Deltaproteobacteria</taxon>
        <taxon>environmental samples</taxon>
    </lineage>
</organism>
<gene>
    <name evidence="5 10" type="primary">nusG</name>
</gene>
<reference evidence="10" key="1">
    <citation type="journal article" date="2015" name="ISME J.">
        <title>Aquifer environment selects for microbial species cohorts in sediment and groundwater.</title>
        <authorList>
            <person name="Hug L.A."/>
            <person name="Thomas B.C."/>
            <person name="Brown C.T."/>
            <person name="Frischkorn K.R."/>
            <person name="Williams K.H."/>
            <person name="Tringe S.G."/>
            <person name="Banfield J.F."/>
        </authorList>
    </citation>
    <scope>NUCLEOTIDE SEQUENCE</scope>
</reference>
<accession>A0A0H4TB34</accession>
<evidence type="ECO:0000256" key="1">
    <source>
        <dbReference type="ARBA" id="ARBA00022472"/>
    </source>
</evidence>
<dbReference type="Gene3D" id="3.30.70.940">
    <property type="entry name" value="NusG, N-terminal domain"/>
    <property type="match status" value="1"/>
</dbReference>
<feature type="domain" description="KOW" evidence="9">
    <location>
        <begin position="122"/>
        <end position="149"/>
    </location>
</feature>
<dbReference type="InterPro" id="IPR036735">
    <property type="entry name" value="NGN_dom_sf"/>
</dbReference>
<dbReference type="InterPro" id="IPR008991">
    <property type="entry name" value="Translation_prot_SH3-like_sf"/>
</dbReference>
<dbReference type="PRINTS" id="PR00338">
    <property type="entry name" value="NUSGTNSCPFCT"/>
</dbReference>
<protein>
    <recommendedName>
        <fullName evidence="5 6">Transcription termination/antitermination protein NusG</fullName>
    </recommendedName>
</protein>
<dbReference type="InterPro" id="IPR047050">
    <property type="entry name" value="NGN"/>
</dbReference>
<dbReference type="AlphaFoldDB" id="A0A0H4TB34"/>
<evidence type="ECO:0000256" key="5">
    <source>
        <dbReference type="HAMAP-Rule" id="MF_00948"/>
    </source>
</evidence>
<sequence length="176" mass="19787">MAKKWYVVHTFSGFEQKAKAALEERIRTLGRQEYFGEILVPVEKVVELVKGKKRTSSRKFFPGYILVQMELNDETWHVVKETPKVTGFVGGTTNPSSVSDEEVKAITQQMEEGAIKPKPRVLFSVGESVKVIDGPFADFNGVVEDVRPDKGRLRVLISIFGRATPVELEFVQVESN</sequence>
<keyword evidence="3 5" id="KW-0805">Transcription regulation</keyword>
<keyword evidence="4 5" id="KW-0804">Transcription</keyword>
<dbReference type="InterPro" id="IPR014722">
    <property type="entry name" value="Rib_uL2_dom2"/>
</dbReference>
<dbReference type="Pfam" id="PF00467">
    <property type="entry name" value="KOW"/>
    <property type="match status" value="1"/>
</dbReference>
<dbReference type="InterPro" id="IPR006645">
    <property type="entry name" value="NGN-like_dom"/>
</dbReference>
<dbReference type="GO" id="GO:0031564">
    <property type="term" value="P:transcription antitermination"/>
    <property type="evidence" value="ECO:0007669"/>
    <property type="project" value="UniProtKB-UniRule"/>
</dbReference>
<evidence type="ECO:0000256" key="3">
    <source>
        <dbReference type="ARBA" id="ARBA00023015"/>
    </source>
</evidence>
<keyword evidence="1 5" id="KW-0806">Transcription termination</keyword>
<dbReference type="Gene3D" id="2.30.30.30">
    <property type="match status" value="1"/>
</dbReference>
<dbReference type="EMBL" id="KT007027">
    <property type="protein sequence ID" value="AKQ04055.1"/>
    <property type="molecule type" value="Genomic_DNA"/>
</dbReference>
<dbReference type="GO" id="GO:0005829">
    <property type="term" value="C:cytosol"/>
    <property type="evidence" value="ECO:0007669"/>
    <property type="project" value="UniProtKB-ARBA"/>
</dbReference>
<dbReference type="PANTHER" id="PTHR30265">
    <property type="entry name" value="RHO-INTERACTING TRANSCRIPTION TERMINATION FACTOR NUSG"/>
    <property type="match status" value="1"/>
</dbReference>
<dbReference type="InterPro" id="IPR015869">
    <property type="entry name" value="Transcrpt_antiterm_NusG_bac_CS"/>
</dbReference>
<dbReference type="HAMAP" id="MF_00948">
    <property type="entry name" value="NusG"/>
    <property type="match status" value="1"/>
</dbReference>
<name>A0A0H4TB34_9DELT</name>
<evidence type="ECO:0000313" key="10">
    <source>
        <dbReference type="EMBL" id="AKQ04055.1"/>
    </source>
</evidence>
<dbReference type="SUPFAM" id="SSF50104">
    <property type="entry name" value="Translation proteins SH3-like domain"/>
    <property type="match status" value="1"/>
</dbReference>
<dbReference type="PROSITE" id="PS01014">
    <property type="entry name" value="NUSG"/>
    <property type="match status" value="1"/>
</dbReference>
<dbReference type="PANTHER" id="PTHR30265:SF2">
    <property type="entry name" value="TRANSCRIPTION TERMINATION_ANTITERMINATION PROTEIN NUSG"/>
    <property type="match status" value="1"/>
</dbReference>
<dbReference type="InterPro" id="IPR001062">
    <property type="entry name" value="Transcrpt_antiterm_NusG"/>
</dbReference>
<dbReference type="CDD" id="cd06091">
    <property type="entry name" value="KOW_NusG"/>
    <property type="match status" value="1"/>
</dbReference>
<keyword evidence="2 5" id="KW-0889">Transcription antitermination</keyword>
<proteinExistence type="inferred from homology"/>
<dbReference type="FunFam" id="2.30.30.30:FF:000002">
    <property type="entry name" value="Transcription termination/antitermination factor NusG"/>
    <property type="match status" value="1"/>
</dbReference>
<dbReference type="NCBIfam" id="TIGR00922">
    <property type="entry name" value="nusG"/>
    <property type="match status" value="1"/>
</dbReference>
<dbReference type="GO" id="GO:0032784">
    <property type="term" value="P:regulation of DNA-templated transcription elongation"/>
    <property type="evidence" value="ECO:0007669"/>
    <property type="project" value="InterPro"/>
</dbReference>
<dbReference type="GO" id="GO:0006354">
    <property type="term" value="P:DNA-templated transcription elongation"/>
    <property type="evidence" value="ECO:0007669"/>
    <property type="project" value="UniProtKB-UniRule"/>
</dbReference>
<feature type="domain" description="NusG-like N-terminal" evidence="8">
    <location>
        <begin position="2"/>
        <end position="110"/>
    </location>
</feature>
<dbReference type="SMART" id="SM00738">
    <property type="entry name" value="NGN"/>
    <property type="match status" value="1"/>
</dbReference>
<evidence type="ECO:0000259" key="8">
    <source>
        <dbReference type="SMART" id="SM00738"/>
    </source>
</evidence>
<evidence type="ECO:0000256" key="2">
    <source>
        <dbReference type="ARBA" id="ARBA00022814"/>
    </source>
</evidence>
<evidence type="ECO:0000256" key="7">
    <source>
        <dbReference type="RuleBase" id="RU000538"/>
    </source>
</evidence>
<dbReference type="SMART" id="SM00739">
    <property type="entry name" value="KOW"/>
    <property type="match status" value="1"/>
</dbReference>
<dbReference type="GO" id="GO:0006353">
    <property type="term" value="P:DNA-templated transcription termination"/>
    <property type="evidence" value="ECO:0007669"/>
    <property type="project" value="UniProtKB-UniRule"/>
</dbReference>
<dbReference type="InterPro" id="IPR005824">
    <property type="entry name" value="KOW"/>
</dbReference>
<dbReference type="Pfam" id="PF02357">
    <property type="entry name" value="NusG"/>
    <property type="match status" value="1"/>
</dbReference>
<evidence type="ECO:0000256" key="4">
    <source>
        <dbReference type="ARBA" id="ARBA00023163"/>
    </source>
</evidence>